<dbReference type="SMART" id="SM00342">
    <property type="entry name" value="HTH_ARAC"/>
    <property type="match status" value="1"/>
</dbReference>
<evidence type="ECO:0000259" key="4">
    <source>
        <dbReference type="PROSITE" id="PS01124"/>
    </source>
</evidence>
<feature type="domain" description="HTH araC/xylS-type" evidence="4">
    <location>
        <begin position="222"/>
        <end position="323"/>
    </location>
</feature>
<dbReference type="InterPro" id="IPR050204">
    <property type="entry name" value="AraC_XylS_family_regulators"/>
</dbReference>
<dbReference type="PROSITE" id="PS01124">
    <property type="entry name" value="HTH_ARAC_FAMILY_2"/>
    <property type="match status" value="1"/>
</dbReference>
<evidence type="ECO:0000313" key="5">
    <source>
        <dbReference type="EMBL" id="SCE69844.1"/>
    </source>
</evidence>
<dbReference type="InterPro" id="IPR018060">
    <property type="entry name" value="HTH_AraC"/>
</dbReference>
<dbReference type="PRINTS" id="PR00032">
    <property type="entry name" value="HTHARAC"/>
</dbReference>
<dbReference type="InterPro" id="IPR020449">
    <property type="entry name" value="Tscrpt_reg_AraC-type_HTH"/>
</dbReference>
<dbReference type="Gene3D" id="1.10.10.60">
    <property type="entry name" value="Homeodomain-like"/>
    <property type="match status" value="1"/>
</dbReference>
<dbReference type="Pfam" id="PF14525">
    <property type="entry name" value="AraC_binding_2"/>
    <property type="match status" value="1"/>
</dbReference>
<dbReference type="Pfam" id="PF12833">
    <property type="entry name" value="HTH_18"/>
    <property type="match status" value="1"/>
</dbReference>
<dbReference type="PANTHER" id="PTHR46796:SF6">
    <property type="entry name" value="ARAC SUBFAMILY"/>
    <property type="match status" value="1"/>
</dbReference>
<dbReference type="InterPro" id="IPR035418">
    <property type="entry name" value="AraC-bd_2"/>
</dbReference>
<dbReference type="RefSeq" id="WP_089016705.1">
    <property type="nucleotide sequence ID" value="NZ_LT607412.1"/>
</dbReference>
<dbReference type="Proteomes" id="UP000198243">
    <property type="component" value="Chromosome I"/>
</dbReference>
<evidence type="ECO:0000256" key="3">
    <source>
        <dbReference type="ARBA" id="ARBA00023163"/>
    </source>
</evidence>
<dbReference type="InterPro" id="IPR009057">
    <property type="entry name" value="Homeodomain-like_sf"/>
</dbReference>
<protein>
    <submittedName>
        <fullName evidence="5">Helix-turn-helix domain-containing protein</fullName>
    </submittedName>
</protein>
<dbReference type="OrthoDB" id="9799345at2"/>
<keyword evidence="1" id="KW-0805">Transcription regulation</keyword>
<dbReference type="GO" id="GO:0043565">
    <property type="term" value="F:sequence-specific DNA binding"/>
    <property type="evidence" value="ECO:0007669"/>
    <property type="project" value="InterPro"/>
</dbReference>
<keyword evidence="2" id="KW-0238">DNA-binding</keyword>
<name>A0A1C4UDV2_9ACTN</name>
<accession>A0A1C4UDV2</accession>
<dbReference type="SUPFAM" id="SSF46689">
    <property type="entry name" value="Homeodomain-like"/>
    <property type="match status" value="1"/>
</dbReference>
<dbReference type="EMBL" id="LT607412">
    <property type="protein sequence ID" value="SCE69844.1"/>
    <property type="molecule type" value="Genomic_DNA"/>
</dbReference>
<organism evidence="5 6">
    <name type="scientific">Micromonospora coriariae</name>
    <dbReference type="NCBI Taxonomy" id="285665"/>
    <lineage>
        <taxon>Bacteria</taxon>
        <taxon>Bacillati</taxon>
        <taxon>Actinomycetota</taxon>
        <taxon>Actinomycetes</taxon>
        <taxon>Micromonosporales</taxon>
        <taxon>Micromonosporaceae</taxon>
        <taxon>Micromonospora</taxon>
    </lineage>
</organism>
<evidence type="ECO:0000256" key="2">
    <source>
        <dbReference type="ARBA" id="ARBA00023125"/>
    </source>
</evidence>
<dbReference type="GO" id="GO:0003700">
    <property type="term" value="F:DNA-binding transcription factor activity"/>
    <property type="evidence" value="ECO:0007669"/>
    <property type="project" value="InterPro"/>
</dbReference>
<gene>
    <name evidence="5" type="ORF">GA0070607_0505</name>
</gene>
<reference evidence="6" key="1">
    <citation type="submission" date="2016-06" db="EMBL/GenBank/DDBJ databases">
        <authorList>
            <person name="Varghese N."/>
            <person name="Submissions Spin"/>
        </authorList>
    </citation>
    <scope>NUCLEOTIDE SEQUENCE [LARGE SCALE GENOMIC DNA]</scope>
    <source>
        <strain evidence="6">DSM 44875</strain>
    </source>
</reference>
<dbReference type="PANTHER" id="PTHR46796">
    <property type="entry name" value="HTH-TYPE TRANSCRIPTIONAL ACTIVATOR RHAS-RELATED"/>
    <property type="match status" value="1"/>
</dbReference>
<keyword evidence="3" id="KW-0804">Transcription</keyword>
<proteinExistence type="predicted"/>
<sequence>MLHRDTIDTTVLPPGERFGMWLDLVARTAAPLRIRSAHADDFAARADFIDLGPIQLVEYRYPSLDATRTRKLVSRSDPELYVLALTTDGIGTSSQDGRHSEIHAGEFTFYDASRPHDVCHHATEPERGQATSIISLIPHAALPLPPQRMAALYGGRMSGSEGIGALLAQFLLQVTRHPEQYHAADASRLGAVGLDLATTMLGRHLVAEDAVPTEVRRRALVTQVQAYVHRNLGDATLSPQTVADAHHISLRSLHRLFEAEESTVASYIRDLRLARCRRDLTDPALRTQPVQMIAARWGFADKAHFSRAFRAAYGVSPQAYREVHTDSARIVNRPASVVNSSRAD</sequence>
<evidence type="ECO:0000313" key="6">
    <source>
        <dbReference type="Proteomes" id="UP000198243"/>
    </source>
</evidence>
<dbReference type="AlphaFoldDB" id="A0A1C4UDV2"/>
<keyword evidence="6" id="KW-1185">Reference proteome</keyword>
<evidence type="ECO:0000256" key="1">
    <source>
        <dbReference type="ARBA" id="ARBA00023015"/>
    </source>
</evidence>